<feature type="transmembrane region" description="Helical" evidence="1">
    <location>
        <begin position="34"/>
        <end position="55"/>
    </location>
</feature>
<accession>A0A0B0PCV5</accession>
<protein>
    <submittedName>
        <fullName evidence="2">Uncharacterized protein</fullName>
    </submittedName>
</protein>
<sequence length="57" mass="6813">MVQRAFRENELRCENIFDSGTFGMSIIIDVKKRYVYEFGIYEMYMNIGVVIIFGYEL</sequence>
<evidence type="ECO:0000256" key="1">
    <source>
        <dbReference type="SAM" id="Phobius"/>
    </source>
</evidence>
<proteinExistence type="predicted"/>
<evidence type="ECO:0000313" key="3">
    <source>
        <dbReference type="Proteomes" id="UP000032142"/>
    </source>
</evidence>
<keyword evidence="3" id="KW-1185">Reference proteome</keyword>
<keyword evidence="1" id="KW-0472">Membrane</keyword>
<dbReference type="AlphaFoldDB" id="A0A0B0PCV5"/>
<reference evidence="3" key="1">
    <citation type="submission" date="2014-09" db="EMBL/GenBank/DDBJ databases">
        <authorList>
            <person name="Mudge J."/>
            <person name="Ramaraj T."/>
            <person name="Lindquist I.E."/>
            <person name="Bharti A.K."/>
            <person name="Sundararajan A."/>
            <person name="Cameron C.T."/>
            <person name="Woodward J.E."/>
            <person name="May G.D."/>
            <person name="Brubaker C."/>
            <person name="Broadhvest J."/>
            <person name="Wilkins T.A."/>
        </authorList>
    </citation>
    <scope>NUCLEOTIDE SEQUENCE</scope>
    <source>
        <strain evidence="3">cv. AKA8401</strain>
    </source>
</reference>
<gene>
    <name evidence="2" type="ORF">F383_30196</name>
</gene>
<keyword evidence="1" id="KW-1133">Transmembrane helix</keyword>
<name>A0A0B0PCV5_GOSAR</name>
<dbReference type="EMBL" id="KN422687">
    <property type="protein sequence ID" value="KHG22737.1"/>
    <property type="molecule type" value="Genomic_DNA"/>
</dbReference>
<dbReference type="Proteomes" id="UP000032142">
    <property type="component" value="Unassembled WGS sequence"/>
</dbReference>
<organism evidence="2 3">
    <name type="scientific">Gossypium arboreum</name>
    <name type="common">Tree cotton</name>
    <name type="synonym">Gossypium nanking</name>
    <dbReference type="NCBI Taxonomy" id="29729"/>
    <lineage>
        <taxon>Eukaryota</taxon>
        <taxon>Viridiplantae</taxon>
        <taxon>Streptophyta</taxon>
        <taxon>Embryophyta</taxon>
        <taxon>Tracheophyta</taxon>
        <taxon>Spermatophyta</taxon>
        <taxon>Magnoliopsida</taxon>
        <taxon>eudicotyledons</taxon>
        <taxon>Gunneridae</taxon>
        <taxon>Pentapetalae</taxon>
        <taxon>rosids</taxon>
        <taxon>malvids</taxon>
        <taxon>Malvales</taxon>
        <taxon>Malvaceae</taxon>
        <taxon>Malvoideae</taxon>
        <taxon>Gossypium</taxon>
    </lineage>
</organism>
<keyword evidence="1" id="KW-0812">Transmembrane</keyword>
<evidence type="ECO:0000313" key="2">
    <source>
        <dbReference type="EMBL" id="KHG22737.1"/>
    </source>
</evidence>